<comment type="caution">
    <text evidence="5">The sequence shown here is derived from an EMBL/GenBank/DDBJ whole genome shotgun (WGS) entry which is preliminary data.</text>
</comment>
<evidence type="ECO:0000313" key="5">
    <source>
        <dbReference type="EMBL" id="TVY32801.1"/>
    </source>
</evidence>
<dbReference type="SUPFAM" id="SSF46785">
    <property type="entry name" value="Winged helix' DNA-binding domain"/>
    <property type="match status" value="1"/>
</dbReference>
<organism evidence="5 6">
    <name type="scientific">Lachnellula subtilissima</name>
    <dbReference type="NCBI Taxonomy" id="602034"/>
    <lineage>
        <taxon>Eukaryota</taxon>
        <taxon>Fungi</taxon>
        <taxon>Dikarya</taxon>
        <taxon>Ascomycota</taxon>
        <taxon>Pezizomycotina</taxon>
        <taxon>Leotiomycetes</taxon>
        <taxon>Helotiales</taxon>
        <taxon>Lachnaceae</taxon>
        <taxon>Lachnellula</taxon>
    </lineage>
</organism>
<sequence>MPNHQQLVEIASAISTAAEKLNDFYDEEALELRFPGGKPTNEQGQTISQALEAVLQLQRMLLGPLGSIMSLSGGLFDLASLHIIHDFEIAKHVPTEGTVTVAELASSCGIPHVHLRRILRNAMTNRIFTEPVPDTISHTLISSRLAHDPVMRATVGMLADEMFPAAACLSRAMRKYGTSMKPTDTAWALANDAHRPMVEELEAEHPERAAQFAAFMKYNWSVQQPLQPLIDNFDWAALGVQHIVDVGGGMGHASIALAKAFPDLTFTVQDFEKVVKTGERMFLEETQEQPELRNRVRFMAHDALEDQPIKGAGVYLLRSVLHDWPDENCVAILQSLVPALKKGATVLINDYVMPGPGELDLLAERRARSLDLTMTSLFNARERESSEWEPLFEKADSRFQFRGVKPCLINKTGVPTKRLLSIIQSTWIG</sequence>
<keyword evidence="3" id="KW-0949">S-adenosyl-L-methionine</keyword>
<dbReference type="EMBL" id="QGMJ01000932">
    <property type="protein sequence ID" value="TVY32801.1"/>
    <property type="molecule type" value="Genomic_DNA"/>
</dbReference>
<dbReference type="InterPro" id="IPR036390">
    <property type="entry name" value="WH_DNA-bd_sf"/>
</dbReference>
<dbReference type="OrthoDB" id="1606438at2759"/>
<dbReference type="SUPFAM" id="SSF53335">
    <property type="entry name" value="S-adenosyl-L-methionine-dependent methyltransferases"/>
    <property type="match status" value="1"/>
</dbReference>
<evidence type="ECO:0000256" key="1">
    <source>
        <dbReference type="ARBA" id="ARBA00022603"/>
    </source>
</evidence>
<dbReference type="PANTHER" id="PTHR43712:SF5">
    <property type="entry name" value="O-METHYLTRANSFERASE ASQN-RELATED"/>
    <property type="match status" value="1"/>
</dbReference>
<evidence type="ECO:0000259" key="4">
    <source>
        <dbReference type="Pfam" id="PF00891"/>
    </source>
</evidence>
<dbReference type="CDD" id="cd02440">
    <property type="entry name" value="AdoMet_MTases"/>
    <property type="match status" value="1"/>
</dbReference>
<dbReference type="AlphaFoldDB" id="A0A8H8RET7"/>
<evidence type="ECO:0000256" key="2">
    <source>
        <dbReference type="ARBA" id="ARBA00022679"/>
    </source>
</evidence>
<proteinExistence type="predicted"/>
<protein>
    <submittedName>
        <fullName evidence="5">O-methyltransferase</fullName>
    </submittedName>
</protein>
<reference evidence="5 6" key="1">
    <citation type="submission" date="2018-05" db="EMBL/GenBank/DDBJ databases">
        <title>Genome sequencing and assembly of the regulated plant pathogen Lachnellula willkommii and related sister species for the development of diagnostic species identification markers.</title>
        <authorList>
            <person name="Giroux E."/>
            <person name="Bilodeau G."/>
        </authorList>
    </citation>
    <scope>NUCLEOTIDE SEQUENCE [LARGE SCALE GENOMIC DNA]</scope>
    <source>
        <strain evidence="5 6">CBS 197.66</strain>
    </source>
</reference>
<dbReference type="InterPro" id="IPR029063">
    <property type="entry name" value="SAM-dependent_MTases_sf"/>
</dbReference>
<name>A0A8H8RET7_9HELO</name>
<evidence type="ECO:0000256" key="3">
    <source>
        <dbReference type="ARBA" id="ARBA00022691"/>
    </source>
</evidence>
<feature type="domain" description="O-methyltransferase C-terminal" evidence="4">
    <location>
        <begin position="200"/>
        <end position="395"/>
    </location>
</feature>
<gene>
    <name evidence="5" type="primary">aurJ_1</name>
    <name evidence="5" type="ORF">LSUB1_G008542</name>
</gene>
<keyword evidence="6" id="KW-1185">Reference proteome</keyword>
<keyword evidence="1 5" id="KW-0489">Methyltransferase</keyword>
<dbReference type="Pfam" id="PF00891">
    <property type="entry name" value="Methyltransf_2"/>
    <property type="match status" value="1"/>
</dbReference>
<dbReference type="InterPro" id="IPR001077">
    <property type="entry name" value="COMT_C"/>
</dbReference>
<dbReference type="InterPro" id="IPR016461">
    <property type="entry name" value="COMT-like"/>
</dbReference>
<dbReference type="PANTHER" id="PTHR43712">
    <property type="entry name" value="PUTATIVE (AFU_ORTHOLOGUE AFUA_4G14580)-RELATED"/>
    <property type="match status" value="1"/>
</dbReference>
<dbReference type="Gene3D" id="1.10.10.10">
    <property type="entry name" value="Winged helix-like DNA-binding domain superfamily/Winged helix DNA-binding domain"/>
    <property type="match status" value="1"/>
</dbReference>
<accession>A0A8H8RET7</accession>
<dbReference type="Proteomes" id="UP000462212">
    <property type="component" value="Unassembled WGS sequence"/>
</dbReference>
<dbReference type="GO" id="GO:0008171">
    <property type="term" value="F:O-methyltransferase activity"/>
    <property type="evidence" value="ECO:0007669"/>
    <property type="project" value="InterPro"/>
</dbReference>
<dbReference type="PROSITE" id="PS51683">
    <property type="entry name" value="SAM_OMT_II"/>
    <property type="match status" value="1"/>
</dbReference>
<dbReference type="InterPro" id="IPR036388">
    <property type="entry name" value="WH-like_DNA-bd_sf"/>
</dbReference>
<dbReference type="Gene3D" id="3.40.50.150">
    <property type="entry name" value="Vaccinia Virus protein VP39"/>
    <property type="match status" value="1"/>
</dbReference>
<evidence type="ECO:0000313" key="6">
    <source>
        <dbReference type="Proteomes" id="UP000462212"/>
    </source>
</evidence>
<dbReference type="GO" id="GO:0032259">
    <property type="term" value="P:methylation"/>
    <property type="evidence" value="ECO:0007669"/>
    <property type="project" value="UniProtKB-KW"/>
</dbReference>
<keyword evidence="2 5" id="KW-0808">Transferase</keyword>